<proteinExistence type="predicted"/>
<dbReference type="STRING" id="218851.A0A2G5F698"/>
<accession>A0A2G5F698</accession>
<protein>
    <submittedName>
        <fullName evidence="3">Uncharacterized protein</fullName>
    </submittedName>
</protein>
<dbReference type="InParanoid" id="A0A2G5F698"/>
<feature type="transmembrane region" description="Helical" evidence="2">
    <location>
        <begin position="71"/>
        <end position="94"/>
    </location>
</feature>
<keyword evidence="2" id="KW-0812">Transmembrane</keyword>
<evidence type="ECO:0000313" key="4">
    <source>
        <dbReference type="Proteomes" id="UP000230069"/>
    </source>
</evidence>
<name>A0A2G5F698_AQUCA</name>
<keyword evidence="4" id="KW-1185">Reference proteome</keyword>
<dbReference type="PANTHER" id="PTHR33294">
    <property type="entry name" value="AWPM-19-LIKE FAMILY PROTEIN"/>
    <property type="match status" value="1"/>
</dbReference>
<gene>
    <name evidence="3" type="ORF">AQUCO_00201121v1</name>
</gene>
<sequence length="243" mass="26750">MATKESYLEDKKRVTPPNFILFLLDFILLCRRDHHQAPTRLYIYIRVLRIIQSFRFGKNNIMAIGTAGKSLMCPLLAINLVIYSIVVGLAGWSLDKYINGQQHHPHLGGNPATSYMLVFALIGGVIGICSLLAGFMHLRGWRNESLASATPSAIIAFAITALAFGLAIKEIIMGGHRGRRLQTLEAFVIISTLTQLMYLLLLHSGIYNRRYGPGYTNPGGEYGGHAMASHETQKTSTPPPGVV</sequence>
<dbReference type="AlphaFoldDB" id="A0A2G5F698"/>
<dbReference type="PANTHER" id="PTHR33294:SF8">
    <property type="entry name" value="OS02G0731500 PROTEIN"/>
    <property type="match status" value="1"/>
</dbReference>
<dbReference type="Pfam" id="PF05512">
    <property type="entry name" value="AWPM-19"/>
    <property type="match status" value="1"/>
</dbReference>
<feature type="transmembrane region" description="Helical" evidence="2">
    <location>
        <begin position="180"/>
        <end position="201"/>
    </location>
</feature>
<feature type="transmembrane region" description="Helical" evidence="2">
    <location>
        <begin position="146"/>
        <end position="168"/>
    </location>
</feature>
<dbReference type="EMBL" id="KZ305019">
    <property type="protein sequence ID" value="PIA63558.1"/>
    <property type="molecule type" value="Genomic_DNA"/>
</dbReference>
<reference evidence="3 4" key="1">
    <citation type="submission" date="2017-09" db="EMBL/GenBank/DDBJ databases">
        <title>WGS assembly of Aquilegia coerulea Goldsmith.</title>
        <authorList>
            <person name="Hodges S."/>
            <person name="Kramer E."/>
            <person name="Nordborg M."/>
            <person name="Tomkins J."/>
            <person name="Borevitz J."/>
            <person name="Derieg N."/>
            <person name="Yan J."/>
            <person name="Mihaltcheva S."/>
            <person name="Hayes R.D."/>
            <person name="Rokhsar D."/>
        </authorList>
    </citation>
    <scope>NUCLEOTIDE SEQUENCE [LARGE SCALE GENOMIC DNA]</scope>
    <source>
        <strain evidence="4">cv. Goldsmith</strain>
    </source>
</reference>
<dbReference type="InterPro" id="IPR008390">
    <property type="entry name" value="AWPM-19"/>
</dbReference>
<dbReference type="Proteomes" id="UP000230069">
    <property type="component" value="Unassembled WGS sequence"/>
</dbReference>
<evidence type="ECO:0000256" key="2">
    <source>
        <dbReference type="SAM" id="Phobius"/>
    </source>
</evidence>
<evidence type="ECO:0000313" key="3">
    <source>
        <dbReference type="EMBL" id="PIA63558.1"/>
    </source>
</evidence>
<feature type="region of interest" description="Disordered" evidence="1">
    <location>
        <begin position="222"/>
        <end position="243"/>
    </location>
</feature>
<evidence type="ECO:0000256" key="1">
    <source>
        <dbReference type="SAM" id="MobiDB-lite"/>
    </source>
</evidence>
<feature type="transmembrane region" description="Helical" evidence="2">
    <location>
        <begin position="114"/>
        <end position="134"/>
    </location>
</feature>
<keyword evidence="2" id="KW-0472">Membrane</keyword>
<dbReference type="OrthoDB" id="1919377at2759"/>
<keyword evidence="2" id="KW-1133">Transmembrane helix</keyword>
<organism evidence="3 4">
    <name type="scientific">Aquilegia coerulea</name>
    <name type="common">Rocky mountain columbine</name>
    <dbReference type="NCBI Taxonomy" id="218851"/>
    <lineage>
        <taxon>Eukaryota</taxon>
        <taxon>Viridiplantae</taxon>
        <taxon>Streptophyta</taxon>
        <taxon>Embryophyta</taxon>
        <taxon>Tracheophyta</taxon>
        <taxon>Spermatophyta</taxon>
        <taxon>Magnoliopsida</taxon>
        <taxon>Ranunculales</taxon>
        <taxon>Ranunculaceae</taxon>
        <taxon>Thalictroideae</taxon>
        <taxon>Aquilegia</taxon>
    </lineage>
</organism>